<evidence type="ECO:0000313" key="1">
    <source>
        <dbReference type="EMBL" id="RDK01609.1"/>
    </source>
</evidence>
<dbReference type="EMBL" id="QHKS01000010">
    <property type="protein sequence ID" value="RDK01609.1"/>
    <property type="molecule type" value="Genomic_DNA"/>
</dbReference>
<sequence>MVEKKIERHQSLGDLVISKSDAAERQLCTAIWLWFHDFDPVPIHGLACAAWKILWKLHQKHATGYKTMREVFLENVRAEYRDEVLALLSETENFIKHADRDPFSFHSFRPSTSEFILMDCVTALRAFNGRFPLEARVFYNWTLVHNPKLLANPTDAQSEALKGMQDCGSNLSKSEFYPLFAKAIAMSDENKAEDSLRTDWRSN</sequence>
<protein>
    <submittedName>
        <fullName evidence="1">Uncharacterized protein</fullName>
    </submittedName>
</protein>
<comment type="caution">
    <text evidence="1">The sequence shown here is derived from an EMBL/GenBank/DDBJ whole genome shotgun (WGS) entry which is preliminary data.</text>
</comment>
<name>A0A370N7M2_9BURK</name>
<keyword evidence="2" id="KW-1185">Reference proteome</keyword>
<dbReference type="Proteomes" id="UP000254875">
    <property type="component" value="Unassembled WGS sequence"/>
</dbReference>
<reference evidence="2" key="1">
    <citation type="submission" date="2018-05" db="EMBL/GenBank/DDBJ databases">
        <authorList>
            <person name="Feng T."/>
        </authorList>
    </citation>
    <scope>NUCLEOTIDE SEQUENCE [LARGE SCALE GENOMIC DNA]</scope>
    <source>
        <strain evidence="2">S27</strain>
    </source>
</reference>
<organism evidence="1 2">
    <name type="scientific">Paraburkholderia lacunae</name>
    <dbReference type="NCBI Taxonomy" id="2211104"/>
    <lineage>
        <taxon>Bacteria</taxon>
        <taxon>Pseudomonadati</taxon>
        <taxon>Pseudomonadota</taxon>
        <taxon>Betaproteobacteria</taxon>
        <taxon>Burkholderiales</taxon>
        <taxon>Burkholderiaceae</taxon>
        <taxon>Paraburkholderia</taxon>
    </lineage>
</organism>
<dbReference type="OrthoDB" id="9129391at2"/>
<proteinExistence type="predicted"/>
<dbReference type="RefSeq" id="WP_115102001.1">
    <property type="nucleotide sequence ID" value="NZ_QHKS01000010.1"/>
</dbReference>
<dbReference type="AlphaFoldDB" id="A0A370N7M2"/>
<evidence type="ECO:0000313" key="2">
    <source>
        <dbReference type="Proteomes" id="UP000254875"/>
    </source>
</evidence>
<gene>
    <name evidence="1" type="ORF">DLM46_17565</name>
</gene>
<accession>A0A370N7M2</accession>